<keyword evidence="1" id="KW-0472">Membrane</keyword>
<protein>
    <submittedName>
        <fullName evidence="2">Uncharacterized protein</fullName>
    </submittedName>
</protein>
<dbReference type="RefSeq" id="XP_062734750.1">
    <property type="nucleotide sequence ID" value="XM_062872319.1"/>
</dbReference>
<sequence>MLYPHCRCHSFNLRWTLVARPIFNRIFFFAAVSGGASAGINAAWFFFCEDVGRAEGGLAELGLDGLFPLGL</sequence>
<evidence type="ECO:0000313" key="3">
    <source>
        <dbReference type="Proteomes" id="UP001322138"/>
    </source>
</evidence>
<dbReference type="GeneID" id="87891455"/>
<dbReference type="EMBL" id="JAFFGZ010000004">
    <property type="protein sequence ID" value="KAK4645774.1"/>
    <property type="molecule type" value="Genomic_DNA"/>
</dbReference>
<accession>A0ABR0FRW1</accession>
<name>A0ABR0FRW1_9PEZI</name>
<feature type="transmembrane region" description="Helical" evidence="1">
    <location>
        <begin position="26"/>
        <end position="47"/>
    </location>
</feature>
<evidence type="ECO:0000256" key="1">
    <source>
        <dbReference type="SAM" id="Phobius"/>
    </source>
</evidence>
<keyword evidence="1" id="KW-1133">Transmembrane helix</keyword>
<organism evidence="2 3">
    <name type="scientific">Podospora bellae-mahoneyi</name>
    <dbReference type="NCBI Taxonomy" id="2093777"/>
    <lineage>
        <taxon>Eukaryota</taxon>
        <taxon>Fungi</taxon>
        <taxon>Dikarya</taxon>
        <taxon>Ascomycota</taxon>
        <taxon>Pezizomycotina</taxon>
        <taxon>Sordariomycetes</taxon>
        <taxon>Sordariomycetidae</taxon>
        <taxon>Sordariales</taxon>
        <taxon>Podosporaceae</taxon>
        <taxon>Podospora</taxon>
    </lineage>
</organism>
<gene>
    <name evidence="2" type="ORF">QC761_0035980</name>
</gene>
<reference evidence="2 3" key="1">
    <citation type="journal article" date="2023" name="bioRxiv">
        <title>High-quality genome assemblies of four members of thePodospora anserinaspecies complex.</title>
        <authorList>
            <person name="Ament-Velasquez S.L."/>
            <person name="Vogan A.A."/>
            <person name="Wallerman O."/>
            <person name="Hartmann F."/>
            <person name="Gautier V."/>
            <person name="Silar P."/>
            <person name="Giraud T."/>
            <person name="Johannesson H."/>
        </authorList>
    </citation>
    <scope>NUCLEOTIDE SEQUENCE [LARGE SCALE GENOMIC DNA]</scope>
    <source>
        <strain evidence="2 3">CBS 112042</strain>
    </source>
</reference>
<dbReference type="Proteomes" id="UP001322138">
    <property type="component" value="Unassembled WGS sequence"/>
</dbReference>
<evidence type="ECO:0000313" key="2">
    <source>
        <dbReference type="EMBL" id="KAK4645774.1"/>
    </source>
</evidence>
<keyword evidence="1" id="KW-0812">Transmembrane</keyword>
<comment type="caution">
    <text evidence="2">The sequence shown here is derived from an EMBL/GenBank/DDBJ whole genome shotgun (WGS) entry which is preliminary data.</text>
</comment>
<keyword evidence="3" id="KW-1185">Reference proteome</keyword>
<proteinExistence type="predicted"/>